<keyword evidence="3" id="KW-1185">Reference proteome</keyword>
<organism evidence="2 3">
    <name type="scientific">Hibiscus sabdariffa</name>
    <name type="common">roselle</name>
    <dbReference type="NCBI Taxonomy" id="183260"/>
    <lineage>
        <taxon>Eukaryota</taxon>
        <taxon>Viridiplantae</taxon>
        <taxon>Streptophyta</taxon>
        <taxon>Embryophyta</taxon>
        <taxon>Tracheophyta</taxon>
        <taxon>Spermatophyta</taxon>
        <taxon>Magnoliopsida</taxon>
        <taxon>eudicotyledons</taxon>
        <taxon>Gunneridae</taxon>
        <taxon>Pentapetalae</taxon>
        <taxon>rosids</taxon>
        <taxon>malvids</taxon>
        <taxon>Malvales</taxon>
        <taxon>Malvaceae</taxon>
        <taxon>Malvoideae</taxon>
        <taxon>Hibiscus</taxon>
    </lineage>
</organism>
<name>A0ABR2CU17_9ROSI</name>
<accession>A0ABR2CU17</accession>
<comment type="caution">
    <text evidence="2">The sequence shown here is derived from an EMBL/GenBank/DDBJ whole genome shotgun (WGS) entry which is preliminary data.</text>
</comment>
<gene>
    <name evidence="2" type="ORF">V6N12_056140</name>
</gene>
<dbReference type="Proteomes" id="UP001472677">
    <property type="component" value="Unassembled WGS sequence"/>
</dbReference>
<evidence type="ECO:0000313" key="2">
    <source>
        <dbReference type="EMBL" id="KAK8522432.1"/>
    </source>
</evidence>
<evidence type="ECO:0000313" key="3">
    <source>
        <dbReference type="Proteomes" id="UP001472677"/>
    </source>
</evidence>
<reference evidence="2 3" key="1">
    <citation type="journal article" date="2024" name="G3 (Bethesda)">
        <title>Genome assembly of Hibiscus sabdariffa L. provides insights into metabolisms of medicinal natural products.</title>
        <authorList>
            <person name="Kim T."/>
        </authorList>
    </citation>
    <scope>NUCLEOTIDE SEQUENCE [LARGE SCALE GENOMIC DNA]</scope>
    <source>
        <strain evidence="2">TK-2024</strain>
        <tissue evidence="2">Old leaves</tissue>
    </source>
</reference>
<feature type="region of interest" description="Disordered" evidence="1">
    <location>
        <begin position="1"/>
        <end position="69"/>
    </location>
</feature>
<proteinExistence type="predicted"/>
<dbReference type="EMBL" id="JBBPBM010000045">
    <property type="protein sequence ID" value="KAK8522432.1"/>
    <property type="molecule type" value="Genomic_DNA"/>
</dbReference>
<sequence>MSGRFQRIKSLLPALTKKAKQQPHKHGIEKLTDSTEKRLKETNPPRQSSFKKQVPNNNTDKNGSGNGIGSWTWLSDIIEGSRFTTSISFRHSDSDDDD</sequence>
<feature type="compositionally biased region" description="Basic and acidic residues" evidence="1">
    <location>
        <begin position="26"/>
        <end position="43"/>
    </location>
</feature>
<protein>
    <submittedName>
        <fullName evidence="2">Uncharacterized protein</fullName>
    </submittedName>
</protein>
<evidence type="ECO:0000256" key="1">
    <source>
        <dbReference type="SAM" id="MobiDB-lite"/>
    </source>
</evidence>
<feature type="compositionally biased region" description="Polar residues" evidence="1">
    <location>
        <begin position="44"/>
        <end position="63"/>
    </location>
</feature>